<dbReference type="Gene3D" id="1.10.10.60">
    <property type="entry name" value="Homeodomain-like"/>
    <property type="match status" value="1"/>
</dbReference>
<dbReference type="GO" id="GO:0000976">
    <property type="term" value="F:transcription cis-regulatory region binding"/>
    <property type="evidence" value="ECO:0007669"/>
    <property type="project" value="TreeGrafter"/>
</dbReference>
<dbReference type="InterPro" id="IPR050109">
    <property type="entry name" value="HTH-type_TetR-like_transc_reg"/>
</dbReference>
<dbReference type="PANTHER" id="PTHR30055">
    <property type="entry name" value="HTH-TYPE TRANSCRIPTIONAL REGULATOR RUTR"/>
    <property type="match status" value="1"/>
</dbReference>
<evidence type="ECO:0000256" key="1">
    <source>
        <dbReference type="ARBA" id="ARBA00023125"/>
    </source>
</evidence>
<sequence>MPGDGGGRTGRRPGQSGTRAAIVAAARSRFAEAGFDRASIRSIAAEAGVDPALIHHYFGTKKQLFTEVIALPVDPETALAPLADAPLDDLGETLLRTIVGIWDSPAGTGAIAALRSVLAGGEDSLIRSFLIDVALRGVRARVDDAVGDGDERIALVVSQMIGVLATRKILLLEPVASMSIDQLAVAVAPTLQRYLTGDLT</sequence>
<name>A0A2S0KKM5_9ACTN</name>
<dbReference type="SUPFAM" id="SSF46689">
    <property type="entry name" value="Homeodomain-like"/>
    <property type="match status" value="1"/>
</dbReference>
<dbReference type="OrthoDB" id="3210235at2"/>
<evidence type="ECO:0000256" key="2">
    <source>
        <dbReference type="PROSITE-ProRule" id="PRU00335"/>
    </source>
</evidence>
<feature type="DNA-binding region" description="H-T-H motif" evidence="2">
    <location>
        <begin position="39"/>
        <end position="58"/>
    </location>
</feature>
<keyword evidence="5" id="KW-1185">Reference proteome</keyword>
<evidence type="ECO:0000313" key="4">
    <source>
        <dbReference type="EMBL" id="AVM02206.1"/>
    </source>
</evidence>
<dbReference type="Gene3D" id="1.10.357.10">
    <property type="entry name" value="Tetracycline Repressor, domain 2"/>
    <property type="match status" value="1"/>
</dbReference>
<evidence type="ECO:0000313" key="5">
    <source>
        <dbReference type="Proteomes" id="UP000239814"/>
    </source>
</evidence>
<organism evidence="4 5">
    <name type="scientific">Gordonia iterans</name>
    <dbReference type="NCBI Taxonomy" id="1004901"/>
    <lineage>
        <taxon>Bacteria</taxon>
        <taxon>Bacillati</taxon>
        <taxon>Actinomycetota</taxon>
        <taxon>Actinomycetes</taxon>
        <taxon>Mycobacteriales</taxon>
        <taxon>Gordoniaceae</taxon>
        <taxon>Gordonia</taxon>
    </lineage>
</organism>
<dbReference type="PROSITE" id="PS50977">
    <property type="entry name" value="HTH_TETR_2"/>
    <property type="match status" value="1"/>
</dbReference>
<feature type="domain" description="HTH tetR-type" evidence="3">
    <location>
        <begin position="16"/>
        <end position="76"/>
    </location>
</feature>
<dbReference type="AlphaFoldDB" id="A0A2S0KKM5"/>
<dbReference type="EMBL" id="CP027433">
    <property type="protein sequence ID" value="AVM02206.1"/>
    <property type="molecule type" value="Genomic_DNA"/>
</dbReference>
<dbReference type="InterPro" id="IPR009057">
    <property type="entry name" value="Homeodomain-like_sf"/>
</dbReference>
<dbReference type="InterPro" id="IPR036271">
    <property type="entry name" value="Tet_transcr_reg_TetR-rel_C_sf"/>
</dbReference>
<protein>
    <submittedName>
        <fullName evidence="4">TetR family transcriptional regulator</fullName>
    </submittedName>
</protein>
<dbReference type="Pfam" id="PF17920">
    <property type="entry name" value="TetR_C_16"/>
    <property type="match status" value="1"/>
</dbReference>
<dbReference type="InterPro" id="IPR001647">
    <property type="entry name" value="HTH_TetR"/>
</dbReference>
<dbReference type="Pfam" id="PF00440">
    <property type="entry name" value="TetR_N"/>
    <property type="match status" value="1"/>
</dbReference>
<dbReference type="KEGG" id="git:C6V83_11940"/>
<dbReference type="SUPFAM" id="SSF48498">
    <property type="entry name" value="Tetracyclin repressor-like, C-terminal domain"/>
    <property type="match status" value="1"/>
</dbReference>
<dbReference type="InterPro" id="IPR041678">
    <property type="entry name" value="TetR_C_16"/>
</dbReference>
<dbReference type="Proteomes" id="UP000239814">
    <property type="component" value="Chromosome"/>
</dbReference>
<keyword evidence="1 2" id="KW-0238">DNA-binding</keyword>
<dbReference type="PANTHER" id="PTHR30055:SF235">
    <property type="entry name" value="TRANSCRIPTIONAL REGULATORY PROTEIN"/>
    <property type="match status" value="1"/>
</dbReference>
<proteinExistence type="predicted"/>
<dbReference type="GO" id="GO:0003700">
    <property type="term" value="F:DNA-binding transcription factor activity"/>
    <property type="evidence" value="ECO:0007669"/>
    <property type="project" value="TreeGrafter"/>
</dbReference>
<reference evidence="4 5" key="1">
    <citation type="submission" date="2018-03" db="EMBL/GenBank/DDBJ databases">
        <title>Characteristics and genome of n-alkane degrading marine bacteria Gordonia iterans isolated from crude oil contaminated in Tae-an, South Korea.</title>
        <authorList>
            <person name="Lee S.-S."/>
            <person name="Kim H."/>
        </authorList>
    </citation>
    <scope>NUCLEOTIDE SEQUENCE [LARGE SCALE GENOMIC DNA]</scope>
    <source>
        <strain evidence="4 5">Co17</strain>
    </source>
</reference>
<dbReference type="PRINTS" id="PR00455">
    <property type="entry name" value="HTHTETR"/>
</dbReference>
<accession>A0A2S0KKM5</accession>
<evidence type="ECO:0000259" key="3">
    <source>
        <dbReference type="PROSITE" id="PS50977"/>
    </source>
</evidence>
<gene>
    <name evidence="4" type="ORF">C6V83_11940</name>
</gene>